<gene>
    <name evidence="13" type="ORF">PHLCEN_2v9512</name>
</gene>
<evidence type="ECO:0000256" key="10">
    <source>
        <dbReference type="PROSITE-ProRule" id="PRU00452"/>
    </source>
</evidence>
<dbReference type="Pfam" id="PF11789">
    <property type="entry name" value="zf-Nse"/>
    <property type="match status" value="1"/>
</dbReference>
<feature type="region of interest" description="Disordered" evidence="11">
    <location>
        <begin position="311"/>
        <end position="342"/>
    </location>
</feature>
<dbReference type="GO" id="GO:0030915">
    <property type="term" value="C:Smc5-Smc6 complex"/>
    <property type="evidence" value="ECO:0007669"/>
    <property type="project" value="InterPro"/>
</dbReference>
<feature type="compositionally biased region" description="Acidic residues" evidence="11">
    <location>
        <begin position="66"/>
        <end position="77"/>
    </location>
</feature>
<keyword evidence="5" id="KW-0479">Metal-binding</keyword>
<name>A0A2R6NQF9_9APHY</name>
<dbReference type="OrthoDB" id="26899at2759"/>
<accession>A0A2R6NQF9</accession>
<dbReference type="GO" id="GO:0061665">
    <property type="term" value="F:SUMO ligase activity"/>
    <property type="evidence" value="ECO:0007669"/>
    <property type="project" value="TreeGrafter"/>
</dbReference>
<keyword evidence="14" id="KW-1185">Reference proteome</keyword>
<dbReference type="InterPro" id="IPR004181">
    <property type="entry name" value="Znf_MIZ"/>
</dbReference>
<dbReference type="Proteomes" id="UP000186601">
    <property type="component" value="Unassembled WGS sequence"/>
</dbReference>
<dbReference type="PANTHER" id="PTHR21330">
    <property type="entry name" value="E3 SUMO-PROTEIN LIGASE NSE2"/>
    <property type="match status" value="1"/>
</dbReference>
<dbReference type="GO" id="GO:0005634">
    <property type="term" value="C:nucleus"/>
    <property type="evidence" value="ECO:0007669"/>
    <property type="project" value="UniProtKB-SubCell"/>
</dbReference>
<protein>
    <recommendedName>
        <fullName evidence="12">SP-RING-type domain-containing protein</fullName>
    </recommendedName>
</protein>
<dbReference type="InterPro" id="IPR013083">
    <property type="entry name" value="Znf_RING/FYVE/PHD"/>
</dbReference>
<comment type="subcellular location">
    <subcellularLocation>
        <location evidence="1">Nucleus</location>
    </subcellularLocation>
</comment>
<dbReference type="CDD" id="cd16651">
    <property type="entry name" value="SPL-RING_NSE2"/>
    <property type="match status" value="1"/>
</dbReference>
<reference evidence="13 14" key="1">
    <citation type="submission" date="2018-02" db="EMBL/GenBank/DDBJ databases">
        <title>Genome sequence of the basidiomycete white-rot fungus Phlebia centrifuga.</title>
        <authorList>
            <person name="Granchi Z."/>
            <person name="Peng M."/>
            <person name="de Vries R.P."/>
            <person name="Hilden K."/>
            <person name="Makela M.R."/>
            <person name="Grigoriev I."/>
            <person name="Riley R."/>
        </authorList>
    </citation>
    <scope>NUCLEOTIDE SEQUENCE [LARGE SCALE GENOMIC DNA]</scope>
    <source>
        <strain evidence="13 14">FBCC195</strain>
    </source>
</reference>
<evidence type="ECO:0000259" key="12">
    <source>
        <dbReference type="PROSITE" id="PS51044"/>
    </source>
</evidence>
<comment type="caution">
    <text evidence="13">The sequence shown here is derived from an EMBL/GenBank/DDBJ whole genome shotgun (WGS) entry which is preliminary data.</text>
</comment>
<keyword evidence="9" id="KW-0539">Nucleus</keyword>
<keyword evidence="7" id="KW-0833">Ubl conjugation pathway</keyword>
<keyword evidence="4" id="KW-0808">Transferase</keyword>
<evidence type="ECO:0000256" key="9">
    <source>
        <dbReference type="ARBA" id="ARBA00023242"/>
    </source>
</evidence>
<feature type="region of interest" description="Disordered" evidence="11">
    <location>
        <begin position="1"/>
        <end position="84"/>
    </location>
</feature>
<evidence type="ECO:0000256" key="5">
    <source>
        <dbReference type="ARBA" id="ARBA00022723"/>
    </source>
</evidence>
<dbReference type="GO" id="GO:0016925">
    <property type="term" value="P:protein sumoylation"/>
    <property type="evidence" value="ECO:0007669"/>
    <property type="project" value="UniProtKB-UniPathway"/>
</dbReference>
<dbReference type="UniPathway" id="UPA00886"/>
<evidence type="ECO:0000256" key="4">
    <source>
        <dbReference type="ARBA" id="ARBA00022679"/>
    </source>
</evidence>
<proteinExistence type="inferred from homology"/>
<keyword evidence="6 10" id="KW-0863">Zinc-finger</keyword>
<comment type="similarity">
    <text evidence="3">Belongs to the NSE2 family.</text>
</comment>
<dbReference type="Gene3D" id="3.30.40.10">
    <property type="entry name" value="Zinc/RING finger domain, C3HC4 (zinc finger)"/>
    <property type="match status" value="1"/>
</dbReference>
<evidence type="ECO:0000256" key="7">
    <source>
        <dbReference type="ARBA" id="ARBA00022786"/>
    </source>
</evidence>
<dbReference type="PROSITE" id="PS51044">
    <property type="entry name" value="ZF_SP_RING"/>
    <property type="match status" value="1"/>
</dbReference>
<dbReference type="GO" id="GO:0008270">
    <property type="term" value="F:zinc ion binding"/>
    <property type="evidence" value="ECO:0007669"/>
    <property type="project" value="UniProtKB-KW"/>
</dbReference>
<sequence length="342" mass="38569">MPVASSSRRGRRLRREPSDVIEEDGPSQVQATLTEDIVEEDEEQEEQPRQVAVRGNGVRRMQREAEVEEQAEEDNELDLNPLANFGEQPLDKAQATRIGGIASDWNSIRTQIHGNSYALVRDVAASIAEFTDGEKGNKALLGIEDMMKGLVDTEHELLVHEETLNELHQKVARGESIIDITSLYEETVQRRIAEYRKKTTRQKYVKNDEYASFKQAIFEVQHPDTAMPPVSDFIPKEDGDDSDEDEDIQVGGVMQDYKCPLSLTILVDPLTSKTCGHSFSASAIRDYLGFKRMKCPTAGCNKEIALNDLEPNKELAKKAKDAARRERMRDNDDDDDDDEVVE</sequence>
<evidence type="ECO:0000313" key="14">
    <source>
        <dbReference type="Proteomes" id="UP000186601"/>
    </source>
</evidence>
<evidence type="ECO:0000256" key="11">
    <source>
        <dbReference type="SAM" id="MobiDB-lite"/>
    </source>
</evidence>
<dbReference type="SUPFAM" id="SSF57850">
    <property type="entry name" value="RING/U-box"/>
    <property type="match status" value="1"/>
</dbReference>
<evidence type="ECO:0000256" key="6">
    <source>
        <dbReference type="ARBA" id="ARBA00022771"/>
    </source>
</evidence>
<evidence type="ECO:0000256" key="2">
    <source>
        <dbReference type="ARBA" id="ARBA00004718"/>
    </source>
</evidence>
<dbReference type="InterPro" id="IPR026846">
    <property type="entry name" value="Nse2(Mms21)"/>
</dbReference>
<keyword evidence="8" id="KW-0862">Zinc</keyword>
<dbReference type="STRING" id="98765.A0A2R6NQF9"/>
<feature type="compositionally biased region" description="Basic and acidic residues" evidence="11">
    <location>
        <begin position="311"/>
        <end position="330"/>
    </location>
</feature>
<evidence type="ECO:0000313" key="13">
    <source>
        <dbReference type="EMBL" id="PSR74798.1"/>
    </source>
</evidence>
<feature type="compositionally biased region" description="Acidic residues" evidence="11">
    <location>
        <begin position="331"/>
        <end position="342"/>
    </location>
</feature>
<feature type="compositionally biased region" description="Acidic residues" evidence="11">
    <location>
        <begin position="36"/>
        <end position="45"/>
    </location>
</feature>
<dbReference type="PANTHER" id="PTHR21330:SF1">
    <property type="entry name" value="E3 SUMO-PROTEIN LIGASE NSE2"/>
    <property type="match status" value="1"/>
</dbReference>
<dbReference type="EMBL" id="MLYV02000956">
    <property type="protein sequence ID" value="PSR74798.1"/>
    <property type="molecule type" value="Genomic_DNA"/>
</dbReference>
<dbReference type="AlphaFoldDB" id="A0A2R6NQF9"/>
<dbReference type="GO" id="GO:0000724">
    <property type="term" value="P:double-strand break repair via homologous recombination"/>
    <property type="evidence" value="ECO:0007669"/>
    <property type="project" value="InterPro"/>
</dbReference>
<feature type="domain" description="SP-RING-type" evidence="12">
    <location>
        <begin position="244"/>
        <end position="324"/>
    </location>
</feature>
<evidence type="ECO:0000256" key="1">
    <source>
        <dbReference type="ARBA" id="ARBA00004123"/>
    </source>
</evidence>
<evidence type="ECO:0000256" key="8">
    <source>
        <dbReference type="ARBA" id="ARBA00022833"/>
    </source>
</evidence>
<comment type="pathway">
    <text evidence="2">Protein modification; protein sumoylation.</text>
</comment>
<organism evidence="13 14">
    <name type="scientific">Hermanssonia centrifuga</name>
    <dbReference type="NCBI Taxonomy" id="98765"/>
    <lineage>
        <taxon>Eukaryota</taxon>
        <taxon>Fungi</taxon>
        <taxon>Dikarya</taxon>
        <taxon>Basidiomycota</taxon>
        <taxon>Agaricomycotina</taxon>
        <taxon>Agaricomycetes</taxon>
        <taxon>Polyporales</taxon>
        <taxon>Meruliaceae</taxon>
        <taxon>Hermanssonia</taxon>
    </lineage>
</organism>
<evidence type="ECO:0000256" key="3">
    <source>
        <dbReference type="ARBA" id="ARBA00008212"/>
    </source>
</evidence>